<organism evidence="1 2">
    <name type="scientific">Phreatobacter stygius</name>
    <dbReference type="NCBI Taxonomy" id="1940610"/>
    <lineage>
        <taxon>Bacteria</taxon>
        <taxon>Pseudomonadati</taxon>
        <taxon>Pseudomonadota</taxon>
        <taxon>Alphaproteobacteria</taxon>
        <taxon>Hyphomicrobiales</taxon>
        <taxon>Phreatobacteraceae</taxon>
        <taxon>Phreatobacter</taxon>
    </lineage>
</organism>
<keyword evidence="2" id="KW-1185">Reference proteome</keyword>
<gene>
    <name evidence="1" type="ORF">E8M01_00240</name>
</gene>
<name>A0A4D7B035_9HYPH</name>
<dbReference type="PANTHER" id="PTHR39327">
    <property type="match status" value="1"/>
</dbReference>
<protein>
    <submittedName>
        <fullName evidence="1">Transglutaminase</fullName>
    </submittedName>
</protein>
<dbReference type="KEGG" id="pstg:E8M01_00240"/>
<dbReference type="OrthoDB" id="7206808at2"/>
<dbReference type="InterPro" id="IPR010319">
    <property type="entry name" value="Transglutaminase-like_Cys_pept"/>
</dbReference>
<dbReference type="EMBL" id="CP039690">
    <property type="protein sequence ID" value="QCI62806.1"/>
    <property type="molecule type" value="Genomic_DNA"/>
</dbReference>
<proteinExistence type="predicted"/>
<evidence type="ECO:0000313" key="1">
    <source>
        <dbReference type="EMBL" id="QCI62806.1"/>
    </source>
</evidence>
<evidence type="ECO:0000313" key="2">
    <source>
        <dbReference type="Proteomes" id="UP000298781"/>
    </source>
</evidence>
<accession>A0A4D7B035</accession>
<sequence length="207" mass="22595">MQGRWTTVLGGCALALATVLAPAWHGVRAGPQLAYLTEAGTTSVPIGWAQFCELNAADCQARPARVENVTLSRAVWTQLVRINAHVNATVEPVTDIDQYGADEVWTYPISGRGDCEDYVLLKKQMLIRAGLPASALLITVVRDRKGEGHAILTVKTDRGDYVLDNETDEIRLWHATGYRFVKRQSQDDPNRWVTVGPATAPTAVASP</sequence>
<dbReference type="PANTHER" id="PTHR39327:SF1">
    <property type="entry name" value="BLR5470 PROTEIN"/>
    <property type="match status" value="1"/>
</dbReference>
<dbReference type="Pfam" id="PF06035">
    <property type="entry name" value="Peptidase_C93"/>
    <property type="match status" value="1"/>
</dbReference>
<dbReference type="AlphaFoldDB" id="A0A4D7B035"/>
<reference evidence="1 2" key="1">
    <citation type="submission" date="2019-04" db="EMBL/GenBank/DDBJ databases">
        <title>Phreatobacter aquaticus sp. nov.</title>
        <authorList>
            <person name="Choi A."/>
        </authorList>
    </citation>
    <scope>NUCLEOTIDE SEQUENCE [LARGE SCALE GENOMIC DNA]</scope>
    <source>
        <strain evidence="1 2">KCTC 52518</strain>
    </source>
</reference>
<dbReference type="Proteomes" id="UP000298781">
    <property type="component" value="Chromosome"/>
</dbReference>
<dbReference type="Gene3D" id="3.10.620.30">
    <property type="match status" value="1"/>
</dbReference>